<dbReference type="AlphaFoldDB" id="A0AAD4WLF5"/>
<sequence length="68" mass="7608">MSTRFVFSLSSDYKCFLRIKAPEPLNLHIEAKDKRHTFVQGLHAFVCAPPVEAKGLGGMFKFSPPSII</sequence>
<protein>
    <submittedName>
        <fullName evidence="1">Uncharacterized protein</fullName>
    </submittedName>
</protein>
<dbReference type="EMBL" id="JAJFAZ020000002">
    <property type="protein sequence ID" value="KAI5344207.1"/>
    <property type="molecule type" value="Genomic_DNA"/>
</dbReference>
<proteinExistence type="predicted"/>
<keyword evidence="2" id="KW-1185">Reference proteome</keyword>
<name>A0AAD4WLF5_PRUDU</name>
<evidence type="ECO:0000313" key="2">
    <source>
        <dbReference type="Proteomes" id="UP001054821"/>
    </source>
</evidence>
<reference evidence="1 2" key="1">
    <citation type="journal article" date="2022" name="G3 (Bethesda)">
        <title>Whole-genome sequence and methylome profiling of the almond [Prunus dulcis (Mill.) D.A. Webb] cultivar 'Nonpareil'.</title>
        <authorList>
            <person name="D'Amico-Willman K.M."/>
            <person name="Ouma W.Z."/>
            <person name="Meulia T."/>
            <person name="Sideli G.M."/>
            <person name="Gradziel T.M."/>
            <person name="Fresnedo-Ramirez J."/>
        </authorList>
    </citation>
    <scope>NUCLEOTIDE SEQUENCE [LARGE SCALE GENOMIC DNA]</scope>
    <source>
        <strain evidence="1">Clone GOH B32 T37-40</strain>
    </source>
</reference>
<organism evidence="1 2">
    <name type="scientific">Prunus dulcis</name>
    <name type="common">Almond</name>
    <name type="synonym">Amygdalus dulcis</name>
    <dbReference type="NCBI Taxonomy" id="3755"/>
    <lineage>
        <taxon>Eukaryota</taxon>
        <taxon>Viridiplantae</taxon>
        <taxon>Streptophyta</taxon>
        <taxon>Embryophyta</taxon>
        <taxon>Tracheophyta</taxon>
        <taxon>Spermatophyta</taxon>
        <taxon>Magnoliopsida</taxon>
        <taxon>eudicotyledons</taxon>
        <taxon>Gunneridae</taxon>
        <taxon>Pentapetalae</taxon>
        <taxon>rosids</taxon>
        <taxon>fabids</taxon>
        <taxon>Rosales</taxon>
        <taxon>Rosaceae</taxon>
        <taxon>Amygdaloideae</taxon>
        <taxon>Amygdaleae</taxon>
        <taxon>Prunus</taxon>
    </lineage>
</organism>
<dbReference type="Proteomes" id="UP001054821">
    <property type="component" value="Chromosome 2"/>
</dbReference>
<comment type="caution">
    <text evidence="1">The sequence shown here is derived from an EMBL/GenBank/DDBJ whole genome shotgun (WGS) entry which is preliminary data.</text>
</comment>
<evidence type="ECO:0000313" key="1">
    <source>
        <dbReference type="EMBL" id="KAI5344207.1"/>
    </source>
</evidence>
<gene>
    <name evidence="1" type="ORF">L3X38_012084</name>
</gene>
<accession>A0AAD4WLF5</accession>